<dbReference type="Proteomes" id="UP000078046">
    <property type="component" value="Unassembled WGS sequence"/>
</dbReference>
<dbReference type="GO" id="GO:0051537">
    <property type="term" value="F:2 iron, 2 sulfur cluster binding"/>
    <property type="evidence" value="ECO:0007669"/>
    <property type="project" value="TreeGrafter"/>
</dbReference>
<dbReference type="EMBL" id="LWCA01000521">
    <property type="protein sequence ID" value="OAF68056.1"/>
    <property type="molecule type" value="Genomic_DNA"/>
</dbReference>
<dbReference type="NCBIfam" id="TIGR00049">
    <property type="entry name" value="iron-sulfur cluster assembly accessory protein"/>
    <property type="match status" value="1"/>
</dbReference>
<sequence length="131" mass="14578">MKAIKISMNIIQASQNSRKVINLRTPLTLTKNASSQIGTILSKHPGKALKIGVKSSGCSGLSYFLDYADKKQKLDEEVNINNKYKLYIENKAQMTLLGAEMDYIKNDLKSEFVFNNTKIKGVCGCGESFHI</sequence>
<evidence type="ECO:0000313" key="5">
    <source>
        <dbReference type="Proteomes" id="UP000078046"/>
    </source>
</evidence>
<dbReference type="Pfam" id="PF01521">
    <property type="entry name" value="Fe-S_biosyn"/>
    <property type="match status" value="1"/>
</dbReference>
<dbReference type="InterPro" id="IPR017870">
    <property type="entry name" value="FeS_cluster_insertion_CS"/>
</dbReference>
<dbReference type="InterPro" id="IPR016092">
    <property type="entry name" value="ATAP"/>
</dbReference>
<evidence type="ECO:0000256" key="2">
    <source>
        <dbReference type="ARBA" id="ARBA00039743"/>
    </source>
</evidence>
<comment type="similarity">
    <text evidence="1">Belongs to the HesB/IscA family.</text>
</comment>
<dbReference type="AlphaFoldDB" id="A0A177B1G4"/>
<dbReference type="OrthoDB" id="333486at2759"/>
<dbReference type="Gene3D" id="2.60.300.12">
    <property type="entry name" value="HesB-like domain"/>
    <property type="match status" value="1"/>
</dbReference>
<evidence type="ECO:0000256" key="1">
    <source>
        <dbReference type="ARBA" id="ARBA00006718"/>
    </source>
</evidence>
<organism evidence="4 5">
    <name type="scientific">Intoshia linei</name>
    <dbReference type="NCBI Taxonomy" id="1819745"/>
    <lineage>
        <taxon>Eukaryota</taxon>
        <taxon>Metazoa</taxon>
        <taxon>Spiralia</taxon>
        <taxon>Lophotrochozoa</taxon>
        <taxon>Mesozoa</taxon>
        <taxon>Orthonectida</taxon>
        <taxon>Rhopaluridae</taxon>
        <taxon>Intoshia</taxon>
    </lineage>
</organism>
<dbReference type="InterPro" id="IPR050322">
    <property type="entry name" value="Fe-S_cluster_asmbl/transfer"/>
</dbReference>
<gene>
    <name evidence="4" type="ORF">A3Q56_04208</name>
</gene>
<keyword evidence="5" id="KW-1185">Reference proteome</keyword>
<evidence type="ECO:0000313" key="4">
    <source>
        <dbReference type="EMBL" id="OAF68056.1"/>
    </source>
</evidence>
<name>A0A177B1G4_9BILA</name>
<dbReference type="SUPFAM" id="SSF89360">
    <property type="entry name" value="HesB-like domain"/>
    <property type="match status" value="1"/>
</dbReference>
<protein>
    <recommendedName>
        <fullName evidence="2">Iron-sulfur cluster assembly 1 homolog, mitochondrial</fullName>
    </recommendedName>
</protein>
<dbReference type="GO" id="GO:0016226">
    <property type="term" value="P:iron-sulfur cluster assembly"/>
    <property type="evidence" value="ECO:0007669"/>
    <property type="project" value="InterPro"/>
</dbReference>
<reference evidence="4 5" key="1">
    <citation type="submission" date="2016-04" db="EMBL/GenBank/DDBJ databases">
        <title>The genome of Intoshia linei affirms orthonectids as highly simplified spiralians.</title>
        <authorList>
            <person name="Mikhailov K.V."/>
            <person name="Slusarev G.S."/>
            <person name="Nikitin M.A."/>
            <person name="Logacheva M.D."/>
            <person name="Penin A."/>
            <person name="Aleoshin V."/>
            <person name="Panchin Y.V."/>
        </authorList>
    </citation>
    <scope>NUCLEOTIDE SEQUENCE [LARGE SCALE GENOMIC DNA]</scope>
    <source>
        <strain evidence="4">Intl2013</strain>
        <tissue evidence="4">Whole animal</tissue>
    </source>
</reference>
<comment type="caution">
    <text evidence="4">The sequence shown here is derived from an EMBL/GenBank/DDBJ whole genome shotgun (WGS) entry which is preliminary data.</text>
</comment>
<evidence type="ECO:0000259" key="3">
    <source>
        <dbReference type="Pfam" id="PF01521"/>
    </source>
</evidence>
<dbReference type="PROSITE" id="PS01152">
    <property type="entry name" value="HESB"/>
    <property type="match status" value="1"/>
</dbReference>
<dbReference type="InterPro" id="IPR000361">
    <property type="entry name" value="ATAP_core_dom"/>
</dbReference>
<dbReference type="PANTHER" id="PTHR10072:SF41">
    <property type="entry name" value="IRON-SULFUR CLUSTER ASSEMBLY 1 HOMOLOG, MITOCHONDRIAL"/>
    <property type="match status" value="1"/>
</dbReference>
<proteinExistence type="inferred from homology"/>
<feature type="domain" description="Core" evidence="3">
    <location>
        <begin position="27"/>
        <end position="127"/>
    </location>
</feature>
<dbReference type="GO" id="GO:0005739">
    <property type="term" value="C:mitochondrion"/>
    <property type="evidence" value="ECO:0007669"/>
    <property type="project" value="TreeGrafter"/>
</dbReference>
<accession>A0A177B1G4</accession>
<dbReference type="PANTHER" id="PTHR10072">
    <property type="entry name" value="IRON-SULFUR CLUSTER ASSEMBLY PROTEIN"/>
    <property type="match status" value="1"/>
</dbReference>
<dbReference type="InterPro" id="IPR035903">
    <property type="entry name" value="HesB-like_dom_sf"/>
</dbReference>